<keyword evidence="3" id="KW-0812">Transmembrane</keyword>
<evidence type="ECO:0000256" key="2">
    <source>
        <dbReference type="RuleBase" id="RU003750"/>
    </source>
</evidence>
<feature type="transmembrane region" description="Helical" evidence="3">
    <location>
        <begin position="217"/>
        <end position="235"/>
    </location>
</feature>
<dbReference type="Gene3D" id="1.20.120.1760">
    <property type="match status" value="1"/>
</dbReference>
<dbReference type="RefSeq" id="WP_284915405.1">
    <property type="nucleotide sequence ID" value="NZ_CP126980.1"/>
</dbReference>
<dbReference type="Proteomes" id="UP001240150">
    <property type="component" value="Chromosome"/>
</dbReference>
<dbReference type="EMBL" id="CP126980">
    <property type="protein sequence ID" value="WIM94202.1"/>
    <property type="molecule type" value="Genomic_DNA"/>
</dbReference>
<dbReference type="PROSITE" id="PS00379">
    <property type="entry name" value="CDP_ALCOHOL_P_TRANSF"/>
    <property type="match status" value="1"/>
</dbReference>
<feature type="transmembrane region" description="Helical" evidence="3">
    <location>
        <begin position="133"/>
        <end position="151"/>
    </location>
</feature>
<keyword evidence="3" id="KW-0472">Membrane</keyword>
<dbReference type="Pfam" id="PF01066">
    <property type="entry name" value="CDP-OH_P_transf"/>
    <property type="match status" value="1"/>
</dbReference>
<feature type="transmembrane region" description="Helical" evidence="3">
    <location>
        <begin position="68"/>
        <end position="88"/>
    </location>
</feature>
<keyword evidence="1 2" id="KW-0808">Transferase</keyword>
<dbReference type="InterPro" id="IPR048254">
    <property type="entry name" value="CDP_ALCOHOL_P_TRANSF_CS"/>
</dbReference>
<evidence type="ECO:0000256" key="1">
    <source>
        <dbReference type="ARBA" id="ARBA00022679"/>
    </source>
</evidence>
<feature type="transmembrane region" description="Helical" evidence="3">
    <location>
        <begin position="20"/>
        <end position="39"/>
    </location>
</feature>
<dbReference type="InterPro" id="IPR000462">
    <property type="entry name" value="CDP-OH_P_trans"/>
</dbReference>
<dbReference type="InterPro" id="IPR043130">
    <property type="entry name" value="CDP-OH_PTrfase_TM_dom"/>
</dbReference>
<protein>
    <submittedName>
        <fullName evidence="4">CDP-alcohol phosphatidyltransferase family protein</fullName>
    </submittedName>
</protein>
<comment type="similarity">
    <text evidence="2">Belongs to the CDP-alcohol phosphatidyltransferase class-I family.</text>
</comment>
<accession>A0ABY8WA09</accession>
<feature type="transmembrane region" description="Helical" evidence="3">
    <location>
        <begin position="241"/>
        <end position="262"/>
    </location>
</feature>
<evidence type="ECO:0000313" key="4">
    <source>
        <dbReference type="EMBL" id="WIM94202.1"/>
    </source>
</evidence>
<proteinExistence type="inferred from homology"/>
<sequence length="280" mass="31434">MAQRPTLAAIRERTYKARDAWWTVWLVDPLASRLVWLVAPWRWVTPNRLTAAAFVVGLGSAAAFWHQGYAWLLLGALLFHVSFVLDCMDGKIARLNGTGSLFGTWLDYVFDRLRVLACAIGLFGGEFQRTDNVAYLWLGLLVIFLDMFRYLNNLQMQKVKGEMRKQLAAATPAPAVPVPAGPEPDAEDADDLQGDFRQQFGRFAALRRFLVANRIRPHLFSGIEFMMFVFIVGPVTNQLTVVTLASAVFMLAFELLLIYKLWANTKSFASRLAKVSAVAV</sequence>
<organism evidence="4 5">
    <name type="scientific">Actinoplanes oblitus</name>
    <dbReference type="NCBI Taxonomy" id="3040509"/>
    <lineage>
        <taxon>Bacteria</taxon>
        <taxon>Bacillati</taxon>
        <taxon>Actinomycetota</taxon>
        <taxon>Actinomycetes</taxon>
        <taxon>Micromonosporales</taxon>
        <taxon>Micromonosporaceae</taxon>
        <taxon>Actinoplanes</taxon>
    </lineage>
</organism>
<gene>
    <name evidence="4" type="ORF">ACTOB_006207</name>
</gene>
<evidence type="ECO:0000313" key="5">
    <source>
        <dbReference type="Proteomes" id="UP001240150"/>
    </source>
</evidence>
<evidence type="ECO:0000256" key="3">
    <source>
        <dbReference type="SAM" id="Phobius"/>
    </source>
</evidence>
<keyword evidence="3" id="KW-1133">Transmembrane helix</keyword>
<keyword evidence="5" id="KW-1185">Reference proteome</keyword>
<reference evidence="4 5" key="1">
    <citation type="submission" date="2023-06" db="EMBL/GenBank/DDBJ databases">
        <authorList>
            <person name="Yushchuk O."/>
            <person name="Binda E."/>
            <person name="Ruckert-Reed C."/>
            <person name="Fedorenko V."/>
            <person name="Kalinowski J."/>
            <person name="Marinelli F."/>
        </authorList>
    </citation>
    <scope>NUCLEOTIDE SEQUENCE [LARGE SCALE GENOMIC DNA]</scope>
    <source>
        <strain evidence="4 5">NRRL 3884</strain>
    </source>
</reference>
<name>A0ABY8WA09_9ACTN</name>